<dbReference type="InterPro" id="IPR011650">
    <property type="entry name" value="Peptidase_M20_dimer"/>
</dbReference>
<dbReference type="PANTHER" id="PTHR11014">
    <property type="entry name" value="PEPTIDASE M20 FAMILY MEMBER"/>
    <property type="match status" value="1"/>
</dbReference>
<dbReference type="Pfam" id="PF07687">
    <property type="entry name" value="M20_dimer"/>
    <property type="match status" value="1"/>
</dbReference>
<keyword evidence="1" id="KW-0479">Metal-binding</keyword>
<dbReference type="InterPro" id="IPR017439">
    <property type="entry name" value="Amidohydrolase"/>
</dbReference>
<dbReference type="SUPFAM" id="SSF53187">
    <property type="entry name" value="Zn-dependent exopeptidases"/>
    <property type="match status" value="1"/>
</dbReference>
<dbReference type="InterPro" id="IPR002933">
    <property type="entry name" value="Peptidase_M20"/>
</dbReference>
<dbReference type="InterPro" id="IPR036264">
    <property type="entry name" value="Bact_exopeptidase_dim_dom"/>
</dbReference>
<comment type="cofactor">
    <cofactor evidence="1">
        <name>Mn(2+)</name>
        <dbReference type="ChEBI" id="CHEBI:29035"/>
    </cofactor>
    <text evidence="1">The Mn(2+) ion enhances activity.</text>
</comment>
<name>A0A379DBC8_9FIRM</name>
<evidence type="ECO:0000313" key="4">
    <source>
        <dbReference type="Proteomes" id="UP000254777"/>
    </source>
</evidence>
<protein>
    <submittedName>
        <fullName evidence="3">Uncharacterized hydrolase YxeP</fullName>
        <ecNumber evidence="3">3.-.-.-</ecNumber>
    </submittedName>
</protein>
<dbReference type="AlphaFoldDB" id="A0A379DBC8"/>
<dbReference type="SUPFAM" id="SSF55031">
    <property type="entry name" value="Bacterial exopeptidase dimerisation domain"/>
    <property type="match status" value="1"/>
</dbReference>
<gene>
    <name evidence="3" type="primary">yxeP_3</name>
    <name evidence="3" type="ORF">NCTC11088_01042</name>
</gene>
<sequence length="393" mass="43386">MNKFLKDALDIQEEIISNRRRLHQNPEIGFELPETLNFVKNELKSYGLEPEECGRSGIEVTIGKGEPVFLLRADMDALPMEEQTCVEYTSKNKFTHSCGHDAHTAMLLATAKILKNREEELNGTVKLMFQPAEELLKGALDMLQNGILENPKVNGALAQHVMSGEDDNKIGHVYISKGEVSTSADAYRIIVNGKQSHGSTPEKGIDAVIIACHIAIGLQNILAREISSDESCVLLVGKILGGATVNTTAGRAELEVSIRTRKESVREFVNKRMKEIAEGISNTYRASVEIIHTMQAPSVYNDEKLVDEVISSIEQVINKEKIHVVNAMKGTEDFAYISQKVPSVFVQIGAGSPDEGYKFNNHNPQFNIDESILAKGVAIYCQVALDYLNKNSI</sequence>
<keyword evidence="1" id="KW-0464">Manganese</keyword>
<evidence type="ECO:0000259" key="2">
    <source>
        <dbReference type="Pfam" id="PF07687"/>
    </source>
</evidence>
<dbReference type="EC" id="3.-.-.-" evidence="3"/>
<dbReference type="PIRSF" id="PIRSF005962">
    <property type="entry name" value="Pept_M20D_amidohydro"/>
    <property type="match status" value="1"/>
</dbReference>
<feature type="binding site" evidence="1">
    <location>
        <position position="100"/>
    </location>
    <ligand>
        <name>Mn(2+)</name>
        <dbReference type="ChEBI" id="CHEBI:29035"/>
        <label>2</label>
    </ligand>
</feature>
<dbReference type="Pfam" id="PF01546">
    <property type="entry name" value="Peptidase_M20"/>
    <property type="match status" value="1"/>
</dbReference>
<dbReference type="Gene3D" id="3.30.70.360">
    <property type="match status" value="1"/>
</dbReference>
<dbReference type="GO" id="GO:0016787">
    <property type="term" value="F:hydrolase activity"/>
    <property type="evidence" value="ECO:0007669"/>
    <property type="project" value="UniProtKB-KW"/>
</dbReference>
<dbReference type="NCBIfam" id="TIGR01891">
    <property type="entry name" value="amidohydrolases"/>
    <property type="match status" value="1"/>
</dbReference>
<dbReference type="CDD" id="cd03886">
    <property type="entry name" value="M20_Acy1"/>
    <property type="match status" value="1"/>
</dbReference>
<feature type="domain" description="Peptidase M20 dimerisation" evidence="2">
    <location>
        <begin position="186"/>
        <end position="278"/>
    </location>
</feature>
<dbReference type="PANTHER" id="PTHR11014:SF63">
    <property type="entry name" value="METALLOPEPTIDASE, PUTATIVE (AFU_ORTHOLOGUE AFUA_6G09600)-RELATED"/>
    <property type="match status" value="1"/>
</dbReference>
<dbReference type="RefSeq" id="WP_004820266.1">
    <property type="nucleotide sequence ID" value="NZ_UGTH01000001.1"/>
</dbReference>
<organism evidence="3 4">
    <name type="scientific">Peptoniphilus indolicus</name>
    <dbReference type="NCBI Taxonomy" id="33030"/>
    <lineage>
        <taxon>Bacteria</taxon>
        <taxon>Bacillati</taxon>
        <taxon>Bacillota</taxon>
        <taxon>Tissierellia</taxon>
        <taxon>Tissierellales</taxon>
        <taxon>Peptoniphilaceae</taxon>
        <taxon>Peptoniphilus</taxon>
    </lineage>
</organism>
<evidence type="ECO:0000313" key="3">
    <source>
        <dbReference type="EMBL" id="SUB75254.1"/>
    </source>
</evidence>
<evidence type="ECO:0000256" key="1">
    <source>
        <dbReference type="PIRSR" id="PIRSR005962-1"/>
    </source>
</evidence>
<keyword evidence="3" id="KW-0378">Hydrolase</keyword>
<dbReference type="EMBL" id="UGTH01000001">
    <property type="protein sequence ID" value="SUB75254.1"/>
    <property type="molecule type" value="Genomic_DNA"/>
</dbReference>
<proteinExistence type="predicted"/>
<dbReference type="Proteomes" id="UP000254777">
    <property type="component" value="Unassembled WGS sequence"/>
</dbReference>
<dbReference type="Gene3D" id="3.40.630.10">
    <property type="entry name" value="Zn peptidases"/>
    <property type="match status" value="1"/>
</dbReference>
<feature type="binding site" evidence="1">
    <location>
        <position position="160"/>
    </location>
    <ligand>
        <name>Mn(2+)</name>
        <dbReference type="ChEBI" id="CHEBI:29035"/>
        <label>2</label>
    </ligand>
</feature>
<dbReference type="GO" id="GO:0046872">
    <property type="term" value="F:metal ion binding"/>
    <property type="evidence" value="ECO:0007669"/>
    <property type="project" value="UniProtKB-KW"/>
</dbReference>
<accession>A0A379DBC8</accession>
<feature type="binding site" evidence="1">
    <location>
        <position position="134"/>
    </location>
    <ligand>
        <name>Mn(2+)</name>
        <dbReference type="ChEBI" id="CHEBI:29035"/>
        <label>2</label>
    </ligand>
</feature>
<reference evidence="3 4" key="1">
    <citation type="submission" date="2018-06" db="EMBL/GenBank/DDBJ databases">
        <authorList>
            <consortium name="Pathogen Informatics"/>
            <person name="Doyle S."/>
        </authorList>
    </citation>
    <scope>NUCLEOTIDE SEQUENCE [LARGE SCALE GENOMIC DNA]</scope>
    <source>
        <strain evidence="3 4">NCTC11088</strain>
    </source>
</reference>
<feature type="binding site" evidence="1">
    <location>
        <position position="362"/>
    </location>
    <ligand>
        <name>Mn(2+)</name>
        <dbReference type="ChEBI" id="CHEBI:29035"/>
        <label>2</label>
    </ligand>
</feature>
<feature type="binding site" evidence="1">
    <location>
        <position position="98"/>
    </location>
    <ligand>
        <name>Mn(2+)</name>
        <dbReference type="ChEBI" id="CHEBI:29035"/>
        <label>2</label>
    </ligand>
</feature>